<protein>
    <submittedName>
        <fullName evidence="1">Uncharacterized protein</fullName>
    </submittedName>
</protein>
<organism evidence="1 2">
    <name type="scientific">Streptomyces canarius</name>
    <dbReference type="NCBI Taxonomy" id="285453"/>
    <lineage>
        <taxon>Bacteria</taxon>
        <taxon>Bacillati</taxon>
        <taxon>Actinomycetota</taxon>
        <taxon>Actinomycetes</taxon>
        <taxon>Kitasatosporales</taxon>
        <taxon>Streptomycetaceae</taxon>
        <taxon>Streptomyces</taxon>
    </lineage>
</organism>
<evidence type="ECO:0000313" key="2">
    <source>
        <dbReference type="Proteomes" id="UP000653644"/>
    </source>
</evidence>
<accession>A0ABQ3CIB6</accession>
<name>A0ABQ3CIB6_9ACTN</name>
<dbReference type="Proteomes" id="UP000653644">
    <property type="component" value="Unassembled WGS sequence"/>
</dbReference>
<keyword evidence="2" id="KW-1185">Reference proteome</keyword>
<gene>
    <name evidence="1" type="ORF">GCM10010345_18880</name>
</gene>
<proteinExistence type="predicted"/>
<reference evidence="2" key="1">
    <citation type="journal article" date="2019" name="Int. J. Syst. Evol. Microbiol.">
        <title>The Global Catalogue of Microorganisms (GCM) 10K type strain sequencing project: providing services to taxonomists for standard genome sequencing and annotation.</title>
        <authorList>
            <consortium name="The Broad Institute Genomics Platform"/>
            <consortium name="The Broad Institute Genome Sequencing Center for Infectious Disease"/>
            <person name="Wu L."/>
            <person name="Ma J."/>
        </authorList>
    </citation>
    <scope>NUCLEOTIDE SEQUENCE [LARGE SCALE GENOMIC DNA]</scope>
    <source>
        <strain evidence="2">JCM 4733</strain>
    </source>
</reference>
<dbReference type="EMBL" id="BMVN01000005">
    <property type="protein sequence ID" value="GHA14538.1"/>
    <property type="molecule type" value="Genomic_DNA"/>
</dbReference>
<sequence>MTEVSEVSEVVCHKGVETALLQFANDVRVSCRHVFLRLGPGFVPQARQVRLAVTSGSQSASGQGGESCAFGTSQICGVLIPASRQKGRSRPDIPFL</sequence>
<evidence type="ECO:0000313" key="1">
    <source>
        <dbReference type="EMBL" id="GHA14538.1"/>
    </source>
</evidence>
<comment type="caution">
    <text evidence="1">The sequence shown here is derived from an EMBL/GenBank/DDBJ whole genome shotgun (WGS) entry which is preliminary data.</text>
</comment>